<dbReference type="GO" id="GO:0003677">
    <property type="term" value="F:DNA binding"/>
    <property type="evidence" value="ECO:0007669"/>
    <property type="project" value="UniProtKB-KW"/>
</dbReference>
<dbReference type="InterPro" id="IPR037914">
    <property type="entry name" value="SpoVT-AbrB_sf"/>
</dbReference>
<dbReference type="AlphaFoldDB" id="A0A501XG62"/>
<organism evidence="2 3">
    <name type="scientific">Sandaracinobacter neustonicus</name>
    <dbReference type="NCBI Taxonomy" id="1715348"/>
    <lineage>
        <taxon>Bacteria</taxon>
        <taxon>Pseudomonadati</taxon>
        <taxon>Pseudomonadota</taxon>
        <taxon>Alphaproteobacteria</taxon>
        <taxon>Sphingomonadales</taxon>
        <taxon>Sphingosinicellaceae</taxon>
        <taxon>Sandaracinobacter</taxon>
    </lineage>
</organism>
<keyword evidence="2" id="KW-0238">DNA-binding</keyword>
<proteinExistence type="predicted"/>
<comment type="caution">
    <text evidence="2">The sequence shown here is derived from an EMBL/GenBank/DDBJ whole genome shotgun (WGS) entry which is preliminary data.</text>
</comment>
<name>A0A501XG62_9SPHN</name>
<dbReference type="Proteomes" id="UP000319897">
    <property type="component" value="Unassembled WGS sequence"/>
</dbReference>
<evidence type="ECO:0000313" key="3">
    <source>
        <dbReference type="Proteomes" id="UP000319897"/>
    </source>
</evidence>
<accession>A0A501XG62</accession>
<feature type="region of interest" description="Disordered" evidence="1">
    <location>
        <begin position="61"/>
        <end position="84"/>
    </location>
</feature>
<protein>
    <submittedName>
        <fullName evidence="2">AbrB/MazE/SpoVT family DNA-binding domain-containing protein</fullName>
    </submittedName>
</protein>
<keyword evidence="3" id="KW-1185">Reference proteome</keyword>
<reference evidence="2 3" key="1">
    <citation type="submission" date="2019-06" db="EMBL/GenBank/DDBJ databases">
        <authorList>
            <person name="Lee I."/>
            <person name="Jang G.I."/>
            <person name="Hwang C.Y."/>
        </authorList>
    </citation>
    <scope>NUCLEOTIDE SEQUENCE [LARGE SCALE GENOMIC DNA]</scope>
    <source>
        <strain evidence="2 3">PAMC 28131</strain>
    </source>
</reference>
<feature type="compositionally biased region" description="Basic and acidic residues" evidence="1">
    <location>
        <begin position="61"/>
        <end position="78"/>
    </location>
</feature>
<evidence type="ECO:0000313" key="2">
    <source>
        <dbReference type="EMBL" id="TPE59530.1"/>
    </source>
</evidence>
<dbReference type="OrthoDB" id="7173678at2"/>
<dbReference type="EMBL" id="VFSU01000030">
    <property type="protein sequence ID" value="TPE59530.1"/>
    <property type="molecule type" value="Genomic_DNA"/>
</dbReference>
<evidence type="ECO:0000256" key="1">
    <source>
        <dbReference type="SAM" id="MobiDB-lite"/>
    </source>
</evidence>
<dbReference type="SUPFAM" id="SSF89447">
    <property type="entry name" value="AbrB/MazE/MraZ-like"/>
    <property type="match status" value="1"/>
</dbReference>
<gene>
    <name evidence="2" type="ORF">FJQ54_13700</name>
</gene>
<dbReference type="Gene3D" id="2.10.260.10">
    <property type="match status" value="1"/>
</dbReference>
<sequence length="84" mass="9480">MNAIVTKVFKSGNSLAVRLPRELGFEADAVVQIERRGNEVVIVDAGQQQSRFQAMLKRLADMPRPAEPEQREPFDYPDRPGLID</sequence>
<dbReference type="RefSeq" id="WP_140928977.1">
    <property type="nucleotide sequence ID" value="NZ_VFSU01000030.1"/>
</dbReference>